<dbReference type="EMBL" id="JARPUR010000007">
    <property type="protein sequence ID" value="KAK4872607.1"/>
    <property type="molecule type" value="Genomic_DNA"/>
</dbReference>
<dbReference type="SUPFAM" id="SSF53098">
    <property type="entry name" value="Ribonuclease H-like"/>
    <property type="match status" value="1"/>
</dbReference>
<reference evidence="2" key="1">
    <citation type="submission" date="2023-01" db="EMBL/GenBank/DDBJ databases">
        <title>Key to firefly adult light organ development and bioluminescence: homeobox transcription factors regulate luciferase expression and transportation to peroxisome.</title>
        <authorList>
            <person name="Fu X."/>
        </authorList>
    </citation>
    <scope>NUCLEOTIDE SEQUENCE [LARGE SCALE GENOMIC DNA]</scope>
</reference>
<dbReference type="Proteomes" id="UP001353858">
    <property type="component" value="Unassembled WGS sequence"/>
</dbReference>
<keyword evidence="2" id="KW-1185">Reference proteome</keyword>
<gene>
    <name evidence="1" type="ORF">RN001_014636</name>
</gene>
<protein>
    <recommendedName>
        <fullName evidence="3">HAT C-terminal dimerisation domain-containing protein</fullName>
    </recommendedName>
</protein>
<dbReference type="InterPro" id="IPR012337">
    <property type="entry name" value="RNaseH-like_sf"/>
</dbReference>
<evidence type="ECO:0000313" key="2">
    <source>
        <dbReference type="Proteomes" id="UP001353858"/>
    </source>
</evidence>
<proteinExistence type="predicted"/>
<sequence length="248" mass="28596">MKLTILNCNEDEDENPITETIISYLNDDINSGNNLFLRDHQLCVSHTLNLITTTGIKQGYKKYPNAFSKCSALSPTTPSPIRWDSVFDCLLNLMKVQEKLKDVYKALDLLVFKESELEFLLEYIEVVRPFVDASDNLQGSKNTFFGELIPELVRIKKFGGSSESANTHNTLQQQALQYLQNNKTYLRMLDQYPDIKQLFIKYNTTLPSSAPVERLFAYADMIMRPKRRSMNDETFKKLLLIKGNNFIL</sequence>
<organism evidence="1 2">
    <name type="scientific">Aquatica leii</name>
    <dbReference type="NCBI Taxonomy" id="1421715"/>
    <lineage>
        <taxon>Eukaryota</taxon>
        <taxon>Metazoa</taxon>
        <taxon>Ecdysozoa</taxon>
        <taxon>Arthropoda</taxon>
        <taxon>Hexapoda</taxon>
        <taxon>Insecta</taxon>
        <taxon>Pterygota</taxon>
        <taxon>Neoptera</taxon>
        <taxon>Endopterygota</taxon>
        <taxon>Coleoptera</taxon>
        <taxon>Polyphaga</taxon>
        <taxon>Elateriformia</taxon>
        <taxon>Elateroidea</taxon>
        <taxon>Lampyridae</taxon>
        <taxon>Luciolinae</taxon>
        <taxon>Aquatica</taxon>
    </lineage>
</organism>
<accession>A0AAN7NY31</accession>
<evidence type="ECO:0000313" key="1">
    <source>
        <dbReference type="EMBL" id="KAK4872607.1"/>
    </source>
</evidence>
<evidence type="ECO:0008006" key="3">
    <source>
        <dbReference type="Google" id="ProtNLM"/>
    </source>
</evidence>
<dbReference type="AlphaFoldDB" id="A0AAN7NY31"/>
<comment type="caution">
    <text evidence="1">The sequence shown here is derived from an EMBL/GenBank/DDBJ whole genome shotgun (WGS) entry which is preliminary data.</text>
</comment>
<name>A0AAN7NY31_9COLE</name>